<keyword evidence="2" id="KW-1185">Reference proteome</keyword>
<dbReference type="RefSeq" id="WP_123931843.1">
    <property type="nucleotide sequence ID" value="NZ_JBPSDP010000001.1"/>
</dbReference>
<evidence type="ECO:0000313" key="1">
    <source>
        <dbReference type="EMBL" id="RPA58284.1"/>
    </source>
</evidence>
<evidence type="ECO:0000313" key="2">
    <source>
        <dbReference type="Proteomes" id="UP000267536"/>
    </source>
</evidence>
<dbReference type="OrthoDB" id="4763034at2"/>
<sequence>MAPTPEKRLGRRPTHRRVRVDRIARAITSTSSATVSIHLLAAAIGLVPALDHLGDRFAGLPAPSTY</sequence>
<dbReference type="EMBL" id="RKMH01000012">
    <property type="protein sequence ID" value="RPA58284.1"/>
    <property type="molecule type" value="Genomic_DNA"/>
</dbReference>
<name>A0A3N4GZ79_9ACTN</name>
<organism evidence="1 2">
    <name type="scientific">Gordonia oryzae</name>
    <dbReference type="NCBI Taxonomy" id="2487349"/>
    <lineage>
        <taxon>Bacteria</taxon>
        <taxon>Bacillati</taxon>
        <taxon>Actinomycetota</taxon>
        <taxon>Actinomycetes</taxon>
        <taxon>Mycobacteriales</taxon>
        <taxon>Gordoniaceae</taxon>
        <taxon>Gordonia</taxon>
    </lineage>
</organism>
<reference evidence="1 2" key="1">
    <citation type="submission" date="2018-11" db="EMBL/GenBank/DDBJ databases">
        <title>Draft genome sequence of Gordonia sp. RS15-1S isolated from rice stems.</title>
        <authorList>
            <person name="Muangham S."/>
        </authorList>
    </citation>
    <scope>NUCLEOTIDE SEQUENCE [LARGE SCALE GENOMIC DNA]</scope>
    <source>
        <strain evidence="1 2">RS15-1S</strain>
    </source>
</reference>
<protein>
    <submittedName>
        <fullName evidence="1">Uncharacterized protein</fullName>
    </submittedName>
</protein>
<gene>
    <name evidence="1" type="ORF">EF294_16155</name>
</gene>
<dbReference type="AlphaFoldDB" id="A0A3N4GZ79"/>
<dbReference type="Proteomes" id="UP000267536">
    <property type="component" value="Unassembled WGS sequence"/>
</dbReference>
<proteinExistence type="predicted"/>
<comment type="caution">
    <text evidence="1">The sequence shown here is derived from an EMBL/GenBank/DDBJ whole genome shotgun (WGS) entry which is preliminary data.</text>
</comment>
<accession>A0A3N4GZ79</accession>